<dbReference type="InterPro" id="IPR050155">
    <property type="entry name" value="HAD-like_hydrolase_sf"/>
</dbReference>
<evidence type="ECO:0000256" key="1">
    <source>
        <dbReference type="SAM" id="MobiDB-lite"/>
    </source>
</evidence>
<sequence length="283" mass="30760">MGRRRVGRAGLHGGRRRAAPGGLPARAARPRPTPVTRRAGGGGRGPGGGTVRRTRRKGSHVMTSGTRAGRGPRVVLFDLDDTLVVTAEVKWAHHKAVARRFYGIDLTDAELALHWGKPFDAMIRALYRDSDTLERMREANLSLEEEFLKRPLPGAVEVVHELWRRSVGVGVVTSTNRLSALRDVERIGVRTDRLVLLQGADDSPHHKPDPRVFDAALATLSGRGVGVDDVWYVGDALIDLAAATGAGLRFVGVATGFHTRGDFERAGAEYVLDDVRQLPDLLP</sequence>
<feature type="region of interest" description="Disordered" evidence="1">
    <location>
        <begin position="1"/>
        <end position="67"/>
    </location>
</feature>
<dbReference type="SFLD" id="SFLDS00003">
    <property type="entry name" value="Haloacid_Dehalogenase"/>
    <property type="match status" value="1"/>
</dbReference>
<dbReference type="AlphaFoldDB" id="A0A372ZSY1"/>
<dbReference type="InterPro" id="IPR036412">
    <property type="entry name" value="HAD-like_sf"/>
</dbReference>
<evidence type="ECO:0000313" key="3">
    <source>
        <dbReference type="Proteomes" id="UP000263377"/>
    </source>
</evidence>
<dbReference type="Gene3D" id="3.40.50.1000">
    <property type="entry name" value="HAD superfamily/HAD-like"/>
    <property type="match status" value="1"/>
</dbReference>
<dbReference type="InterPro" id="IPR041492">
    <property type="entry name" value="HAD_2"/>
</dbReference>
<dbReference type="PANTHER" id="PTHR43434:SF1">
    <property type="entry name" value="PHOSPHOGLYCOLATE PHOSPHATASE"/>
    <property type="match status" value="1"/>
</dbReference>
<dbReference type="Proteomes" id="UP000263377">
    <property type="component" value="Unassembled WGS sequence"/>
</dbReference>
<dbReference type="Gene3D" id="1.10.150.240">
    <property type="entry name" value="Putative phosphatase, domain 2"/>
    <property type="match status" value="1"/>
</dbReference>
<comment type="caution">
    <text evidence="2">The sequence shown here is derived from an EMBL/GenBank/DDBJ whole genome shotgun (WGS) entry which is preliminary data.</text>
</comment>
<dbReference type="PANTHER" id="PTHR43434">
    <property type="entry name" value="PHOSPHOGLYCOLATE PHOSPHATASE"/>
    <property type="match status" value="1"/>
</dbReference>
<accession>A0A372ZSY1</accession>
<dbReference type="InterPro" id="IPR023198">
    <property type="entry name" value="PGP-like_dom2"/>
</dbReference>
<dbReference type="EMBL" id="QVIG01000001">
    <property type="protein sequence ID" value="RGD58295.1"/>
    <property type="molecule type" value="Genomic_DNA"/>
</dbReference>
<dbReference type="GO" id="GO:0008967">
    <property type="term" value="F:phosphoglycolate phosphatase activity"/>
    <property type="evidence" value="ECO:0007669"/>
    <property type="project" value="TreeGrafter"/>
</dbReference>
<keyword evidence="2" id="KW-0378">Hydrolase</keyword>
<evidence type="ECO:0000313" key="2">
    <source>
        <dbReference type="EMBL" id="RGD58295.1"/>
    </source>
</evidence>
<keyword evidence="3" id="KW-1185">Reference proteome</keyword>
<feature type="compositionally biased region" description="Basic residues" evidence="1">
    <location>
        <begin position="1"/>
        <end position="18"/>
    </location>
</feature>
<reference evidence="2 3" key="1">
    <citation type="submission" date="2018-08" db="EMBL/GenBank/DDBJ databases">
        <title>Diversity &amp; Physiological Properties of Lignin-Decomposing Actinobacteria from Soil.</title>
        <authorList>
            <person name="Roh S.G."/>
            <person name="Kim S.B."/>
        </authorList>
    </citation>
    <scope>NUCLEOTIDE SEQUENCE [LARGE SCALE GENOMIC DNA]</scope>
    <source>
        <strain evidence="2 3">MMS17-GH009</strain>
    </source>
</reference>
<dbReference type="SFLD" id="SFLDG01129">
    <property type="entry name" value="C1.5:_HAD__Beta-PGM__Phosphata"/>
    <property type="match status" value="1"/>
</dbReference>
<dbReference type="GO" id="GO:0006281">
    <property type="term" value="P:DNA repair"/>
    <property type="evidence" value="ECO:0007669"/>
    <property type="project" value="TreeGrafter"/>
</dbReference>
<dbReference type="InterPro" id="IPR023214">
    <property type="entry name" value="HAD_sf"/>
</dbReference>
<gene>
    <name evidence="2" type="ORF">DR950_11285</name>
</gene>
<protein>
    <submittedName>
        <fullName evidence="2">HAD family hydrolase</fullName>
    </submittedName>
</protein>
<organism evidence="2 3">
    <name type="scientific">Kitasatospora xanthocidica</name>
    <dbReference type="NCBI Taxonomy" id="83382"/>
    <lineage>
        <taxon>Bacteria</taxon>
        <taxon>Bacillati</taxon>
        <taxon>Actinomycetota</taxon>
        <taxon>Actinomycetes</taxon>
        <taxon>Kitasatosporales</taxon>
        <taxon>Streptomycetaceae</taxon>
        <taxon>Kitasatospora</taxon>
    </lineage>
</organism>
<feature type="compositionally biased region" description="Gly residues" evidence="1">
    <location>
        <begin position="39"/>
        <end position="50"/>
    </location>
</feature>
<dbReference type="Pfam" id="PF13419">
    <property type="entry name" value="HAD_2"/>
    <property type="match status" value="1"/>
</dbReference>
<proteinExistence type="predicted"/>
<dbReference type="SUPFAM" id="SSF56784">
    <property type="entry name" value="HAD-like"/>
    <property type="match status" value="1"/>
</dbReference>
<name>A0A372ZSY1_9ACTN</name>